<organism evidence="4 5">
    <name type="scientific">Ophiocordyceps camponoti-rufipedis</name>
    <dbReference type="NCBI Taxonomy" id="2004952"/>
    <lineage>
        <taxon>Eukaryota</taxon>
        <taxon>Fungi</taxon>
        <taxon>Dikarya</taxon>
        <taxon>Ascomycota</taxon>
        <taxon>Pezizomycotina</taxon>
        <taxon>Sordariomycetes</taxon>
        <taxon>Hypocreomycetidae</taxon>
        <taxon>Hypocreales</taxon>
        <taxon>Ophiocordycipitaceae</taxon>
        <taxon>Ophiocordyceps</taxon>
    </lineage>
</organism>
<keyword evidence="1" id="KW-0653">Protein transport</keyword>
<comment type="subcellular location">
    <subcellularLocation>
        <location evidence="1">Mitochondrion inner membrane</location>
        <topology evidence="1">Single-pass membrane protein</topology>
    </subcellularLocation>
</comment>
<dbReference type="SUPFAM" id="SSF56784">
    <property type="entry name" value="HAD-like"/>
    <property type="match status" value="1"/>
</dbReference>
<proteinExistence type="inferred from homology"/>
<dbReference type="AlphaFoldDB" id="A0A2C5ZMI1"/>
<comment type="caution">
    <text evidence="4">The sequence shown here is derived from an EMBL/GenBank/DDBJ whole genome shotgun (WGS) entry which is preliminary data.</text>
</comment>
<dbReference type="InterPro" id="IPR004274">
    <property type="entry name" value="FCP1_dom"/>
</dbReference>
<dbReference type="SMART" id="SM00577">
    <property type="entry name" value="CPDc"/>
    <property type="match status" value="1"/>
</dbReference>
<evidence type="ECO:0000256" key="2">
    <source>
        <dbReference type="SAM" id="MobiDB-lite"/>
    </source>
</evidence>
<reference evidence="4 5" key="1">
    <citation type="submission" date="2017-06" db="EMBL/GenBank/DDBJ databases">
        <title>Ant-infecting Ophiocordyceps genomes reveal a high diversity of potential behavioral manipulation genes and a possible major role for enterotoxins.</title>
        <authorList>
            <person name="De Bekker C."/>
            <person name="Evans H.C."/>
            <person name="Brachmann A."/>
            <person name="Hughes D.P."/>
        </authorList>
    </citation>
    <scope>NUCLEOTIDE SEQUENCE [LARGE SCALE GENOMIC DNA]</scope>
    <source>
        <strain evidence="4 5">Map16</strain>
    </source>
</reference>
<dbReference type="PANTHER" id="PTHR12210">
    <property type="entry name" value="DULLARD PROTEIN PHOSPHATASE"/>
    <property type="match status" value="1"/>
</dbReference>
<dbReference type="InterPro" id="IPR050365">
    <property type="entry name" value="TIM50"/>
</dbReference>
<keyword evidence="1" id="KW-0811">Translocation</keyword>
<dbReference type="Proteomes" id="UP000226431">
    <property type="component" value="Unassembled WGS sequence"/>
</dbReference>
<dbReference type="STRING" id="2004952.A0A2C5ZMI1"/>
<protein>
    <recommendedName>
        <fullName evidence="1">Mitochondrial import inner membrane translocase subunit TIM50</fullName>
    </recommendedName>
</protein>
<evidence type="ECO:0000259" key="3">
    <source>
        <dbReference type="PROSITE" id="PS50969"/>
    </source>
</evidence>
<keyword evidence="1" id="KW-0813">Transport</keyword>
<name>A0A2C5ZMI1_9HYPO</name>
<comment type="function">
    <text evidence="1">Essential component of the TIM23 complex, a complex that mediates the translocation of transit peptide-containing proteins across the mitochondrial inner membrane.</text>
</comment>
<dbReference type="Pfam" id="PF03031">
    <property type="entry name" value="NIF"/>
    <property type="match status" value="1"/>
</dbReference>
<accession>A0A2C5ZMI1</accession>
<gene>
    <name evidence="4" type="ORF">CDD80_52</name>
</gene>
<feature type="domain" description="FCP1 homology" evidence="3">
    <location>
        <begin position="122"/>
        <end position="293"/>
    </location>
</feature>
<feature type="region of interest" description="Disordered" evidence="2">
    <location>
        <begin position="32"/>
        <end position="106"/>
    </location>
</feature>
<dbReference type="InterPro" id="IPR036412">
    <property type="entry name" value="HAD-like_sf"/>
</dbReference>
<sequence>MRLYPPLNARWVLFPCPFIKGSARTAGFAIPGIKTGPPYRESVEPDPPFLTPRKPRERSRAVEPKTLKTSAKVYNRHLPGRDEQPDPPECAPYDPPSKRSGGVPEPKPAYLAQSLIPPVQTAEPRRILVVLDLNGTLIFRHSKFEGRPVYRIRRHAHRFIDYCFDKFRVVFWSSARRNNVEIMLDGLVSRIQREKCAAIWGRENLGLTRDDYLSRVQCYKRLTTVWADQYVQSSHPEWDAGGRWDQTNTVLVDDSLEKGRSEPHNTLVVPTYDGKETDDVHVLPQVHDYLNHLCYQQDISSYMRLHPFEVDPFYTM</sequence>
<dbReference type="OrthoDB" id="1711508at2759"/>
<dbReference type="PROSITE" id="PS50969">
    <property type="entry name" value="FCP1"/>
    <property type="match status" value="1"/>
</dbReference>
<dbReference type="GO" id="GO:0015031">
    <property type="term" value="P:protein transport"/>
    <property type="evidence" value="ECO:0007669"/>
    <property type="project" value="UniProtKB-KW"/>
</dbReference>
<dbReference type="Gene3D" id="3.40.50.1000">
    <property type="entry name" value="HAD superfamily/HAD-like"/>
    <property type="match status" value="1"/>
</dbReference>
<keyword evidence="1" id="KW-0809">Transit peptide</keyword>
<dbReference type="InterPro" id="IPR023214">
    <property type="entry name" value="HAD_sf"/>
</dbReference>
<comment type="subunit">
    <text evidence="1">Component of the TIM23 complex.</text>
</comment>
<evidence type="ECO:0000313" key="4">
    <source>
        <dbReference type="EMBL" id="PHH81216.1"/>
    </source>
</evidence>
<dbReference type="EMBL" id="NJES01000001">
    <property type="protein sequence ID" value="PHH81216.1"/>
    <property type="molecule type" value="Genomic_DNA"/>
</dbReference>
<dbReference type="GO" id="GO:0005744">
    <property type="term" value="C:TIM23 mitochondrial import inner membrane translocase complex"/>
    <property type="evidence" value="ECO:0007669"/>
    <property type="project" value="UniProtKB-UniRule"/>
</dbReference>
<comment type="similarity">
    <text evidence="1">Belongs to the TIM50 family.</text>
</comment>
<keyword evidence="1" id="KW-0496">Mitochondrion</keyword>
<evidence type="ECO:0000256" key="1">
    <source>
        <dbReference type="RuleBase" id="RU365079"/>
    </source>
</evidence>
<evidence type="ECO:0000313" key="5">
    <source>
        <dbReference type="Proteomes" id="UP000226431"/>
    </source>
</evidence>
<keyword evidence="5" id="KW-1185">Reference proteome</keyword>